<dbReference type="PROSITE" id="PS51257">
    <property type="entry name" value="PROKAR_LIPOPROTEIN"/>
    <property type="match status" value="1"/>
</dbReference>
<evidence type="ECO:0000313" key="2">
    <source>
        <dbReference type="Proteomes" id="UP000501602"/>
    </source>
</evidence>
<dbReference type="KEGG" id="fes:HER31_00980"/>
<sequence length="190" mass="20643">MKKLLLVLSVILGGCATQPTNLVLQPIDTSNLQHSQVAPQAIAISSQDLRTETYLARVRKEGEPAQLVTAGNNPRMLMQNAIATGFTQLGYQVSGDATTQLQLQLDKLQVDVAQETLEHKGSSIAAVTVKLIKPKQELTKRFVAKGSFKGVMAADAAQMESELNARVQQLLQAVINDQEIHQFINQGVVQ</sequence>
<organism evidence="1 2">
    <name type="scientific">Ferrimonas lipolytica</name>
    <dbReference type="NCBI Taxonomy" id="2724191"/>
    <lineage>
        <taxon>Bacteria</taxon>
        <taxon>Pseudomonadati</taxon>
        <taxon>Pseudomonadota</taxon>
        <taxon>Gammaproteobacteria</taxon>
        <taxon>Alteromonadales</taxon>
        <taxon>Ferrimonadaceae</taxon>
        <taxon>Ferrimonas</taxon>
    </lineage>
</organism>
<reference evidence="1 2" key="1">
    <citation type="submission" date="2020-04" db="EMBL/GenBank/DDBJ databases">
        <title>Ferrimonas sp. S7 isolated from sea water.</title>
        <authorList>
            <person name="Bae S.S."/>
            <person name="Baek K."/>
        </authorList>
    </citation>
    <scope>NUCLEOTIDE SEQUENCE [LARGE SCALE GENOMIC DNA]</scope>
    <source>
        <strain evidence="1 2">S7</strain>
    </source>
</reference>
<proteinExistence type="predicted"/>
<dbReference type="RefSeq" id="WP_168658856.1">
    <property type="nucleotide sequence ID" value="NZ_CP051180.1"/>
</dbReference>
<dbReference type="InterPro" id="IPR005619">
    <property type="entry name" value="Uncharacterised_YajG"/>
</dbReference>
<dbReference type="Pfam" id="PF03923">
    <property type="entry name" value="Lipoprotein_16"/>
    <property type="match status" value="1"/>
</dbReference>
<protein>
    <recommendedName>
        <fullName evidence="3">Lipoprotein</fullName>
    </recommendedName>
</protein>
<dbReference type="EMBL" id="CP051180">
    <property type="protein sequence ID" value="QIZ75595.1"/>
    <property type="molecule type" value="Genomic_DNA"/>
</dbReference>
<keyword evidence="2" id="KW-1185">Reference proteome</keyword>
<accession>A0A6H1U970</accession>
<dbReference type="Proteomes" id="UP000501602">
    <property type="component" value="Chromosome"/>
</dbReference>
<evidence type="ECO:0000313" key="1">
    <source>
        <dbReference type="EMBL" id="QIZ75595.1"/>
    </source>
</evidence>
<gene>
    <name evidence="1" type="ORF">HER31_00980</name>
</gene>
<name>A0A6H1U970_9GAMM</name>
<dbReference type="AlphaFoldDB" id="A0A6H1U970"/>
<evidence type="ECO:0008006" key="3">
    <source>
        <dbReference type="Google" id="ProtNLM"/>
    </source>
</evidence>